<dbReference type="PRINTS" id="PR00837">
    <property type="entry name" value="V5TPXLIKE"/>
</dbReference>
<dbReference type="CDD" id="cd05380">
    <property type="entry name" value="CAP_euk"/>
    <property type="match status" value="1"/>
</dbReference>
<dbReference type="PRINTS" id="PR00838">
    <property type="entry name" value="V5ALLERGEN"/>
</dbReference>
<dbReference type="InterPro" id="IPR014044">
    <property type="entry name" value="CAP_dom"/>
</dbReference>
<feature type="domain" description="SCP" evidence="2">
    <location>
        <begin position="75"/>
        <end position="216"/>
    </location>
</feature>
<evidence type="ECO:0000313" key="4">
    <source>
        <dbReference type="Proteomes" id="UP000678393"/>
    </source>
</evidence>
<dbReference type="AlphaFoldDB" id="A0A8S4A0S7"/>
<reference evidence="3" key="1">
    <citation type="submission" date="2021-04" db="EMBL/GenBank/DDBJ databases">
        <authorList>
            <consortium name="Molecular Ecology Group"/>
        </authorList>
    </citation>
    <scope>NUCLEOTIDE SEQUENCE</scope>
</reference>
<dbReference type="Pfam" id="PF00188">
    <property type="entry name" value="CAP"/>
    <property type="match status" value="1"/>
</dbReference>
<evidence type="ECO:0000259" key="2">
    <source>
        <dbReference type="SMART" id="SM00198"/>
    </source>
</evidence>
<feature type="signal peptide" evidence="1">
    <location>
        <begin position="1"/>
        <end position="21"/>
    </location>
</feature>
<feature type="chain" id="PRO_5035720176" description="SCP domain-containing protein" evidence="1">
    <location>
        <begin position="22"/>
        <end position="355"/>
    </location>
</feature>
<gene>
    <name evidence="3" type="ORF">CUNI_LOCUS21015</name>
</gene>
<accession>A0A8S4A0S7</accession>
<dbReference type="PROSITE" id="PS01010">
    <property type="entry name" value="CRISP_2"/>
    <property type="match status" value="1"/>
</dbReference>
<dbReference type="SMART" id="SM00198">
    <property type="entry name" value="SCP"/>
    <property type="match status" value="1"/>
</dbReference>
<dbReference type="InterPro" id="IPR018244">
    <property type="entry name" value="Allrgn_V5/Tpx1_CS"/>
</dbReference>
<dbReference type="Gene3D" id="3.40.33.10">
    <property type="entry name" value="CAP"/>
    <property type="match status" value="1"/>
</dbReference>
<proteinExistence type="predicted"/>
<dbReference type="InterPro" id="IPR001283">
    <property type="entry name" value="CRISP-related"/>
</dbReference>
<dbReference type="GO" id="GO:0005576">
    <property type="term" value="C:extracellular region"/>
    <property type="evidence" value="ECO:0007669"/>
    <property type="project" value="InterPro"/>
</dbReference>
<evidence type="ECO:0000256" key="1">
    <source>
        <dbReference type="SAM" id="SignalP"/>
    </source>
</evidence>
<name>A0A8S4A0S7_9EUPU</name>
<protein>
    <recommendedName>
        <fullName evidence="2">SCP domain-containing protein</fullName>
    </recommendedName>
</protein>
<sequence>RISQMTFTCVLLLFYVQVSTSSPVLNTLTKPSVPLKCPACQNSTLCGAKYEVFPGHTACKPKSSDARPHIVMTDAERDAIVRHHNELRGSVNPKAANMLLLRWDKELEMLAKRWADVCIFQHDRVRIIPGRFHVGQNLAWGSFPTFKAATDAWFAEKDDYAPYFGTRLEHFPEGKQIGHYTQIAWAETSLIGCSSAKCGNTNYYVCNYAPGGNVTPFTKPYIPATTSGEMCKTRTQDGLCDCGNLDCENMSEINVTSCTCNCGAATQAPPHCTLDCSKSDDFYCGTQESFKLSQCHQPFVVSRCPHLCGICPCGEQKYRNVMCNGASKSYGSSKIFLLMTGVSGFAITLRVRFSV</sequence>
<dbReference type="OrthoDB" id="737510at2759"/>
<dbReference type="SUPFAM" id="SSF55797">
    <property type="entry name" value="PR-1-like"/>
    <property type="match status" value="1"/>
</dbReference>
<organism evidence="3 4">
    <name type="scientific">Candidula unifasciata</name>
    <dbReference type="NCBI Taxonomy" id="100452"/>
    <lineage>
        <taxon>Eukaryota</taxon>
        <taxon>Metazoa</taxon>
        <taxon>Spiralia</taxon>
        <taxon>Lophotrochozoa</taxon>
        <taxon>Mollusca</taxon>
        <taxon>Gastropoda</taxon>
        <taxon>Heterobranchia</taxon>
        <taxon>Euthyneura</taxon>
        <taxon>Panpulmonata</taxon>
        <taxon>Eupulmonata</taxon>
        <taxon>Stylommatophora</taxon>
        <taxon>Helicina</taxon>
        <taxon>Helicoidea</taxon>
        <taxon>Geomitridae</taxon>
        <taxon>Candidula</taxon>
    </lineage>
</organism>
<feature type="non-terminal residue" evidence="3">
    <location>
        <position position="1"/>
    </location>
</feature>
<comment type="caution">
    <text evidence="3">The sequence shown here is derived from an EMBL/GenBank/DDBJ whole genome shotgun (WGS) entry which is preliminary data.</text>
</comment>
<dbReference type="InterPro" id="IPR035940">
    <property type="entry name" value="CAP_sf"/>
</dbReference>
<dbReference type="EMBL" id="CAJHNH020008323">
    <property type="protein sequence ID" value="CAG5135457.1"/>
    <property type="molecule type" value="Genomic_DNA"/>
</dbReference>
<dbReference type="PANTHER" id="PTHR10334">
    <property type="entry name" value="CYSTEINE-RICH SECRETORY PROTEIN-RELATED"/>
    <property type="match status" value="1"/>
</dbReference>
<keyword evidence="1" id="KW-0732">Signal</keyword>
<dbReference type="InterPro" id="IPR002413">
    <property type="entry name" value="V5_allergen-like"/>
</dbReference>
<evidence type="ECO:0000313" key="3">
    <source>
        <dbReference type="EMBL" id="CAG5135457.1"/>
    </source>
</evidence>
<dbReference type="Proteomes" id="UP000678393">
    <property type="component" value="Unassembled WGS sequence"/>
</dbReference>
<dbReference type="PROSITE" id="PS01009">
    <property type="entry name" value="CRISP_1"/>
    <property type="match status" value="1"/>
</dbReference>
<keyword evidence="4" id="KW-1185">Reference proteome</keyword>